<evidence type="ECO:0000313" key="5">
    <source>
        <dbReference type="Proteomes" id="UP001236806"/>
    </source>
</evidence>
<proteinExistence type="predicted"/>
<keyword evidence="1" id="KW-0119">Carbohydrate metabolism</keyword>
<comment type="caution">
    <text evidence="4">The sequence shown here is derived from an EMBL/GenBank/DDBJ whole genome shotgun (WGS) entry which is preliminary data.</text>
</comment>
<keyword evidence="4" id="KW-0378">Hydrolase</keyword>
<dbReference type="PANTHER" id="PTHR11280">
    <property type="entry name" value="GLUCOSAMINE-6-PHOSPHATE ISOMERASE"/>
    <property type="match status" value="1"/>
</dbReference>
<dbReference type="InterPro" id="IPR004547">
    <property type="entry name" value="Glucosamine6P_isomerase"/>
</dbReference>
<reference evidence="4 5" key="1">
    <citation type="submission" date="2023-07" db="EMBL/GenBank/DDBJ databases">
        <title>Comparative genomics of wheat-associated soil bacteria to identify genetic determinants of phenazine resistance.</title>
        <authorList>
            <person name="Mouncey N."/>
        </authorList>
    </citation>
    <scope>NUCLEOTIDE SEQUENCE [LARGE SCALE GENOMIC DNA]</scope>
    <source>
        <strain evidence="4 5">W1I3</strain>
    </source>
</reference>
<dbReference type="Gene3D" id="3.40.50.1360">
    <property type="match status" value="1"/>
</dbReference>
<dbReference type="EMBL" id="JAUSXB010000001">
    <property type="protein sequence ID" value="MDQ0674392.1"/>
    <property type="molecule type" value="Genomic_DNA"/>
</dbReference>
<evidence type="ECO:0000256" key="1">
    <source>
        <dbReference type="ARBA" id="ARBA00023277"/>
    </source>
</evidence>
<dbReference type="InterPro" id="IPR006148">
    <property type="entry name" value="Glc/Gal-6P_isomerase"/>
</dbReference>
<dbReference type="Pfam" id="PF01182">
    <property type="entry name" value="Glucosamine_iso"/>
    <property type="match status" value="1"/>
</dbReference>
<accession>A0ABU0PL26</accession>
<sequence>MQHSDLDVSPAQHGTLAVRAYPTKEELGKAAGEHAALVIADAIAVNGTARVMFAAAPSQEATLATLVAEPGVDWSRVECFHMDDYVGLHPDAPQGFGNWLQRLVFDSVSPKDFHRINTAGDAAQGAEDYARIMGSAPFDLVLCGLGVNGHLAFNDPPADFHDQKAARVIALDDVSRQQQVDEGHFEGLEDVPTQAVTVTIPRLLNAAVIIASVPGQAKKQAVADTLGKPITGEHPGTILRTHPESSLYLDKESDPR</sequence>
<evidence type="ECO:0000259" key="3">
    <source>
        <dbReference type="Pfam" id="PF01182"/>
    </source>
</evidence>
<protein>
    <submittedName>
        <fullName evidence="4">Glucosamine-6-phosphate deaminase</fullName>
        <ecNumber evidence="4">3.5.99.6</ecNumber>
    </submittedName>
</protein>
<name>A0ABU0PL26_9MICC</name>
<feature type="region of interest" description="Disordered" evidence="2">
    <location>
        <begin position="227"/>
        <end position="256"/>
    </location>
</feature>
<dbReference type="EC" id="3.5.99.6" evidence="4"/>
<dbReference type="RefSeq" id="WP_306635929.1">
    <property type="nucleotide sequence ID" value="NZ_JAUSXB010000001.1"/>
</dbReference>
<dbReference type="Proteomes" id="UP001236806">
    <property type="component" value="Unassembled WGS sequence"/>
</dbReference>
<evidence type="ECO:0000256" key="2">
    <source>
        <dbReference type="SAM" id="MobiDB-lite"/>
    </source>
</evidence>
<keyword evidence="5" id="KW-1185">Reference proteome</keyword>
<evidence type="ECO:0000313" key="4">
    <source>
        <dbReference type="EMBL" id="MDQ0674392.1"/>
    </source>
</evidence>
<organism evidence="4 5">
    <name type="scientific">Pseudarthrobacter siccitolerans</name>
    <dbReference type="NCBI Taxonomy" id="861266"/>
    <lineage>
        <taxon>Bacteria</taxon>
        <taxon>Bacillati</taxon>
        <taxon>Actinomycetota</taxon>
        <taxon>Actinomycetes</taxon>
        <taxon>Micrococcales</taxon>
        <taxon>Micrococcaceae</taxon>
        <taxon>Pseudarthrobacter</taxon>
    </lineage>
</organism>
<dbReference type="PANTHER" id="PTHR11280:SF6">
    <property type="entry name" value="GLUCOSAMINE-6-PHOSPHATE ISOMERASE NAGB"/>
    <property type="match status" value="1"/>
</dbReference>
<gene>
    <name evidence="4" type="ORF">QFZ36_001953</name>
</gene>
<dbReference type="InterPro" id="IPR037171">
    <property type="entry name" value="NagB/RpiA_transferase-like"/>
</dbReference>
<dbReference type="SUPFAM" id="SSF100950">
    <property type="entry name" value="NagB/RpiA/CoA transferase-like"/>
    <property type="match status" value="1"/>
</dbReference>
<feature type="domain" description="Glucosamine/galactosamine-6-phosphate isomerase" evidence="3">
    <location>
        <begin position="23"/>
        <end position="240"/>
    </location>
</feature>
<dbReference type="GO" id="GO:0004342">
    <property type="term" value="F:glucosamine-6-phosphate deaminase activity"/>
    <property type="evidence" value="ECO:0007669"/>
    <property type="project" value="UniProtKB-EC"/>
</dbReference>